<dbReference type="EMBL" id="CP076724">
    <property type="protein sequence ID" value="QWV99824.1"/>
    <property type="molecule type" value="Genomic_DNA"/>
</dbReference>
<protein>
    <recommendedName>
        <fullName evidence="5">DUF4124 domain-containing protein</fullName>
    </recommendedName>
</protein>
<evidence type="ECO:0000313" key="4">
    <source>
        <dbReference type="Proteomes" id="UP000683493"/>
    </source>
</evidence>
<feature type="compositionally biased region" description="Basic residues" evidence="1">
    <location>
        <begin position="153"/>
        <end position="163"/>
    </location>
</feature>
<evidence type="ECO:0008006" key="5">
    <source>
        <dbReference type="Google" id="ProtNLM"/>
    </source>
</evidence>
<feature type="compositionally biased region" description="Low complexity" evidence="1">
    <location>
        <begin position="84"/>
        <end position="95"/>
    </location>
</feature>
<evidence type="ECO:0000313" key="3">
    <source>
        <dbReference type="EMBL" id="QWV99824.1"/>
    </source>
</evidence>
<organism evidence="3 4">
    <name type="scientific">Geomonas diazotrophica</name>
    <dbReference type="NCBI Taxonomy" id="2843197"/>
    <lineage>
        <taxon>Bacteria</taxon>
        <taxon>Pseudomonadati</taxon>
        <taxon>Thermodesulfobacteriota</taxon>
        <taxon>Desulfuromonadia</taxon>
        <taxon>Geobacterales</taxon>
        <taxon>Geobacteraceae</taxon>
        <taxon>Geomonas</taxon>
    </lineage>
</organism>
<gene>
    <name evidence="3" type="ORF">KP005_20535</name>
</gene>
<evidence type="ECO:0000256" key="1">
    <source>
        <dbReference type="SAM" id="MobiDB-lite"/>
    </source>
</evidence>
<reference evidence="3 4" key="1">
    <citation type="submission" date="2021-06" db="EMBL/GenBank/DDBJ databases">
        <title>Gemonas diversity in paddy soil.</title>
        <authorList>
            <person name="Liu G."/>
        </authorList>
    </citation>
    <scope>NUCLEOTIDE SEQUENCE [LARGE SCALE GENOMIC DNA]</scope>
    <source>
        <strain evidence="3 4">RG29</strain>
    </source>
</reference>
<feature type="compositionally biased region" description="Pro residues" evidence="1">
    <location>
        <begin position="69"/>
        <end position="83"/>
    </location>
</feature>
<keyword evidence="4" id="KW-1185">Reference proteome</keyword>
<evidence type="ECO:0000256" key="2">
    <source>
        <dbReference type="SAM" id="SignalP"/>
    </source>
</evidence>
<feature type="signal peptide" evidence="2">
    <location>
        <begin position="1"/>
        <end position="19"/>
    </location>
</feature>
<feature type="region of interest" description="Disordered" evidence="1">
    <location>
        <begin position="61"/>
        <end position="163"/>
    </location>
</feature>
<feature type="compositionally biased region" description="Low complexity" evidence="1">
    <location>
        <begin position="107"/>
        <end position="129"/>
    </location>
</feature>
<accession>A0ABX8JQ41</accession>
<keyword evidence="2" id="KW-0732">Signal</keyword>
<proteinExistence type="predicted"/>
<name>A0ABX8JQ41_9BACT</name>
<sequence>MKGLAVVLMVFACATTAFADIYTWKDNSGTRFYTNSLHEIPARYLKKARVLDVATGKLGGLATAQPATPSAPAPGAPPAPNAPPLLVQQAPTGQPASPPQTSPPPASAAQPAAPAVPAVAAPSPAAPVVEPAPPAQSATRPSGRLSRRELRALGRRGNHAGEE</sequence>
<feature type="chain" id="PRO_5047074225" description="DUF4124 domain-containing protein" evidence="2">
    <location>
        <begin position="20"/>
        <end position="163"/>
    </location>
</feature>
<dbReference type="Proteomes" id="UP000683493">
    <property type="component" value="Chromosome"/>
</dbReference>
<feature type="compositionally biased region" description="Pro residues" evidence="1">
    <location>
        <begin position="96"/>
        <end position="106"/>
    </location>
</feature>